<dbReference type="InterPro" id="IPR001611">
    <property type="entry name" value="Leu-rich_rpt"/>
</dbReference>
<proteinExistence type="predicted"/>
<dbReference type="InParanoid" id="S7W927"/>
<dbReference type="EMBL" id="ATCN01000258">
    <property type="protein sequence ID" value="EPR79430.1"/>
    <property type="molecule type" value="Genomic_DNA"/>
</dbReference>
<dbReference type="InterPro" id="IPR050836">
    <property type="entry name" value="SDS22/Internalin_LRR"/>
</dbReference>
<organism evidence="3 4">
    <name type="scientific">Spraguea lophii (strain 42_110)</name>
    <name type="common">Microsporidian parasite</name>
    <dbReference type="NCBI Taxonomy" id="1358809"/>
    <lineage>
        <taxon>Eukaryota</taxon>
        <taxon>Fungi</taxon>
        <taxon>Fungi incertae sedis</taxon>
        <taxon>Microsporidia</taxon>
        <taxon>Spragueidae</taxon>
        <taxon>Spraguea</taxon>
    </lineage>
</organism>
<name>S7W927_SPRLO</name>
<evidence type="ECO:0000256" key="1">
    <source>
        <dbReference type="ARBA" id="ARBA00022614"/>
    </source>
</evidence>
<dbReference type="PANTHER" id="PTHR46652">
    <property type="entry name" value="LEUCINE-RICH REPEAT AND IQ DOMAIN-CONTAINING PROTEIN 1-RELATED"/>
    <property type="match status" value="1"/>
</dbReference>
<dbReference type="VEuPathDB" id="MicrosporidiaDB:SLOPH_1777"/>
<protein>
    <submittedName>
        <fullName evidence="3">Leucine rich repeat protein</fullName>
    </submittedName>
</protein>
<reference evidence="4" key="1">
    <citation type="journal article" date="2013" name="PLoS Genet.">
        <title>The genome of Spraguea lophii and the basis of host-microsporidian interactions.</title>
        <authorList>
            <person name="Campbell S.E."/>
            <person name="Williams T.A."/>
            <person name="Yousuf A."/>
            <person name="Soanes D.M."/>
            <person name="Paszkiewicz K.H."/>
            <person name="Williams B.A.P."/>
        </authorList>
    </citation>
    <scope>NUCLEOTIDE SEQUENCE [LARGE SCALE GENOMIC DNA]</scope>
    <source>
        <strain evidence="4">42_110</strain>
    </source>
</reference>
<evidence type="ECO:0000313" key="4">
    <source>
        <dbReference type="Proteomes" id="UP000014978"/>
    </source>
</evidence>
<keyword evidence="2" id="KW-0677">Repeat</keyword>
<dbReference type="Proteomes" id="UP000014978">
    <property type="component" value="Unassembled WGS sequence"/>
</dbReference>
<dbReference type="InterPro" id="IPR025875">
    <property type="entry name" value="Leu-rich_rpt_4"/>
</dbReference>
<dbReference type="OrthoDB" id="266138at2759"/>
<keyword evidence="4" id="KW-1185">Reference proteome</keyword>
<dbReference type="PANTHER" id="PTHR46652:SF3">
    <property type="entry name" value="LEUCINE-RICH REPEAT-CONTAINING PROTEIN 9"/>
    <property type="match status" value="1"/>
</dbReference>
<dbReference type="SUPFAM" id="SSF52058">
    <property type="entry name" value="L domain-like"/>
    <property type="match status" value="1"/>
</dbReference>
<dbReference type="SMART" id="SM00365">
    <property type="entry name" value="LRR_SD22"/>
    <property type="match status" value="7"/>
</dbReference>
<dbReference type="OMA" id="TYNCITE"/>
<dbReference type="PROSITE" id="PS51450">
    <property type="entry name" value="LRR"/>
    <property type="match status" value="6"/>
</dbReference>
<keyword evidence="1" id="KW-0433">Leucine-rich repeat</keyword>
<dbReference type="AlphaFoldDB" id="S7W927"/>
<dbReference type="STRING" id="1358809.S7W927"/>
<sequence length="209" mass="24478">EKNITTVLLYRNRISKIELPFNADIEYLDLGDNSIREIECLENVPNLKTLDLTYNCITEIKNLNLKYLEELYLIANDIEKMSGLENLKNLKKLDLGCNEIEEIEGLDNLYLLEELYLGSNSIEKIENVKHMKLKIFAAQDNLLEEVDCRELPKTLKELYLSENENLKEIKNLELLKDLEYLEIVKCKITEKDINLEILNKQLEIVDKNN</sequence>
<comment type="caution">
    <text evidence="3">The sequence shown here is derived from an EMBL/GenBank/DDBJ whole genome shotgun (WGS) entry which is preliminary data.</text>
</comment>
<dbReference type="Gene3D" id="3.80.10.10">
    <property type="entry name" value="Ribonuclease Inhibitor"/>
    <property type="match status" value="1"/>
</dbReference>
<evidence type="ECO:0000256" key="2">
    <source>
        <dbReference type="ARBA" id="ARBA00022737"/>
    </source>
</evidence>
<accession>S7W927</accession>
<evidence type="ECO:0000313" key="3">
    <source>
        <dbReference type="EMBL" id="EPR79430.1"/>
    </source>
</evidence>
<dbReference type="Pfam" id="PF12799">
    <property type="entry name" value="LRR_4"/>
    <property type="match status" value="2"/>
</dbReference>
<feature type="non-terminal residue" evidence="3">
    <location>
        <position position="1"/>
    </location>
</feature>
<dbReference type="InterPro" id="IPR032675">
    <property type="entry name" value="LRR_dom_sf"/>
</dbReference>
<dbReference type="HOGENOM" id="CLU_044236_1_0_1"/>
<gene>
    <name evidence="3" type="ORF">SLOPH_1777</name>
</gene>